<name>A0ABS1YDL2_9ACTN</name>
<proteinExistence type="predicted"/>
<reference evidence="1 2" key="1">
    <citation type="submission" date="2021-01" db="EMBL/GenBank/DDBJ databases">
        <title>Draft genome sequence of Micromonospora sp. strain STR1s_6.</title>
        <authorList>
            <person name="Karlyshev A."/>
            <person name="Jawad R."/>
        </authorList>
    </citation>
    <scope>NUCLEOTIDE SEQUENCE [LARGE SCALE GENOMIC DNA]</scope>
    <source>
        <strain evidence="1 2">STR1S-6</strain>
    </source>
</reference>
<dbReference type="Proteomes" id="UP000622245">
    <property type="component" value="Unassembled WGS sequence"/>
</dbReference>
<evidence type="ECO:0000313" key="1">
    <source>
        <dbReference type="EMBL" id="MBM0275493.1"/>
    </source>
</evidence>
<dbReference type="InterPro" id="IPR023476">
    <property type="entry name" value="Pep_tRNA_hydro_II_dom_sf"/>
</dbReference>
<protein>
    <submittedName>
        <fullName evidence="1">DUF2000 domain-containing protein</fullName>
    </submittedName>
</protein>
<dbReference type="InterPro" id="IPR017021">
    <property type="entry name" value="UCP033763"/>
</dbReference>
<dbReference type="EMBL" id="JAEVHL010000025">
    <property type="protein sequence ID" value="MBM0275493.1"/>
    <property type="molecule type" value="Genomic_DNA"/>
</dbReference>
<accession>A0ABS1YDL2</accession>
<dbReference type="Gene3D" id="3.40.1490.10">
    <property type="entry name" value="Bit1"/>
    <property type="match status" value="1"/>
</dbReference>
<dbReference type="PIRSF" id="PIRSF033736">
    <property type="entry name" value="UCP033763"/>
    <property type="match status" value="1"/>
</dbReference>
<dbReference type="InterPro" id="IPR018988">
    <property type="entry name" value="DUF2000"/>
</dbReference>
<gene>
    <name evidence="1" type="ORF">JM949_08515</name>
</gene>
<sequence length="148" mass="15927">MPNAESYHYSGRKTVIALASNLEAGVALNVAAHLSIALGAHAEPGLMGRRWLVDGSAVRHAGISRYNVVITKVKQGRLRQLLSEARELPDGDLFLADFPEQMLSTGHDDELASALADVAESDLAYLGVLVHGPADPVKALTGRFMLWR</sequence>
<dbReference type="SUPFAM" id="SSF102462">
    <property type="entry name" value="Peptidyl-tRNA hydrolase II"/>
    <property type="match status" value="1"/>
</dbReference>
<keyword evidence="2" id="KW-1185">Reference proteome</keyword>
<dbReference type="RefSeq" id="WP_203147889.1">
    <property type="nucleotide sequence ID" value="NZ_JAEVHL010000025.1"/>
</dbReference>
<organism evidence="1 2">
    <name type="scientific">Micromonospora tarensis</name>
    <dbReference type="NCBI Taxonomy" id="2806100"/>
    <lineage>
        <taxon>Bacteria</taxon>
        <taxon>Bacillati</taxon>
        <taxon>Actinomycetota</taxon>
        <taxon>Actinomycetes</taxon>
        <taxon>Micromonosporales</taxon>
        <taxon>Micromonosporaceae</taxon>
        <taxon>Micromonospora</taxon>
    </lineage>
</organism>
<comment type="caution">
    <text evidence="1">The sequence shown here is derived from an EMBL/GenBank/DDBJ whole genome shotgun (WGS) entry which is preliminary data.</text>
</comment>
<evidence type="ECO:0000313" key="2">
    <source>
        <dbReference type="Proteomes" id="UP000622245"/>
    </source>
</evidence>
<dbReference type="Pfam" id="PF09391">
    <property type="entry name" value="DUF2000"/>
    <property type="match status" value="1"/>
</dbReference>